<organism evidence="2">
    <name type="scientific">Marseillevirus LCMAC101</name>
    <dbReference type="NCBI Taxonomy" id="2506602"/>
    <lineage>
        <taxon>Viruses</taxon>
        <taxon>Varidnaviria</taxon>
        <taxon>Bamfordvirae</taxon>
        <taxon>Nucleocytoviricota</taxon>
        <taxon>Megaviricetes</taxon>
        <taxon>Pimascovirales</taxon>
        <taxon>Pimascovirales incertae sedis</taxon>
        <taxon>Marseilleviridae</taxon>
    </lineage>
</organism>
<sequence length="497" mass="59791">MEPLRESPFEKRRPISGKELSALSFDEKERRIQREYDSYQGGTTIQALRPNDPFGGMGIEFRFETNAQYDLLNFSFCEDSQNRVPPKGPVYKGEKISTPGDLICGWVDPGKNGRDPEYVNWFTCSEQFLRCWTLIMYDNHETFRKVFGKDMRKRMMSGNRLNTNSYLKWLLGCLQSGVEVTEQEMLAHFYVQRTEFNSRCTVHTYTALALLVRCGELPREDNIPNNADNSHKMKMWSLFPNLLENLIFKLSGKRIELKVKLCDTLEGFPSSMKEFPSLVQEPPSITSQEFPSLSIQEEVQEALVLEHVTSFGTMDSDLLNQLQQLEETLQQQLQIQQLQESIWKREWNIHQHELILRQSRREFEEKEKYILQEISQREQMRQKSEMRERKEQERWEIFQKKVLQEREEKEREEEIQQQEREIERLQQERDEQEKQEGEKRKKKNSKERRRIKRRREEEEKREEEEEQKMKKLLETRIDWAESWEKREKMDFNIPVVF</sequence>
<evidence type="ECO:0000313" key="2">
    <source>
        <dbReference type="EMBL" id="QBK85795.1"/>
    </source>
</evidence>
<proteinExistence type="predicted"/>
<reference evidence="2" key="1">
    <citation type="journal article" date="2019" name="MBio">
        <title>Virus Genomes from Deep Sea Sediments Expand the Ocean Megavirome and Support Independent Origins of Viral Gigantism.</title>
        <authorList>
            <person name="Backstrom D."/>
            <person name="Yutin N."/>
            <person name="Jorgensen S.L."/>
            <person name="Dharamshi J."/>
            <person name="Homa F."/>
            <person name="Zaremba-Niedwiedzka K."/>
            <person name="Spang A."/>
            <person name="Wolf Y.I."/>
            <person name="Koonin E.V."/>
            <person name="Ettema T.J."/>
        </authorList>
    </citation>
    <scope>NUCLEOTIDE SEQUENCE</scope>
</reference>
<feature type="compositionally biased region" description="Basic and acidic residues" evidence="1">
    <location>
        <begin position="417"/>
        <end position="439"/>
    </location>
</feature>
<gene>
    <name evidence="2" type="ORF">LCMAC101_03900</name>
</gene>
<dbReference type="EMBL" id="MK500327">
    <property type="protein sequence ID" value="QBK85795.1"/>
    <property type="molecule type" value="Genomic_DNA"/>
</dbReference>
<feature type="region of interest" description="Disordered" evidence="1">
    <location>
        <begin position="417"/>
        <end position="468"/>
    </location>
</feature>
<accession>A0A481YSQ3</accession>
<evidence type="ECO:0000256" key="1">
    <source>
        <dbReference type="SAM" id="MobiDB-lite"/>
    </source>
</evidence>
<protein>
    <submittedName>
        <fullName evidence="2">Uncharacterized protein</fullName>
    </submittedName>
</protein>
<feature type="compositionally biased region" description="Basic residues" evidence="1">
    <location>
        <begin position="440"/>
        <end position="453"/>
    </location>
</feature>
<name>A0A481YSQ3_9VIRU</name>